<evidence type="ECO:0000256" key="6">
    <source>
        <dbReference type="ARBA" id="ARBA00023014"/>
    </source>
</evidence>
<dbReference type="GO" id="GO:0051537">
    <property type="term" value="F:2 iron, 2 sulfur cluster binding"/>
    <property type="evidence" value="ECO:0007669"/>
    <property type="project" value="UniProtKB-KW"/>
</dbReference>
<dbReference type="Proteomes" id="UP000287865">
    <property type="component" value="Unassembled WGS sequence"/>
</dbReference>
<evidence type="ECO:0000256" key="5">
    <source>
        <dbReference type="ARBA" id="ARBA00023004"/>
    </source>
</evidence>
<dbReference type="PANTHER" id="PTHR37424:SF1">
    <property type="entry name" value="BACTERIOFERRITIN-ASSOCIATED FERREDOXIN"/>
    <property type="match status" value="1"/>
</dbReference>
<name>A0A327X530_9GAMM</name>
<dbReference type="EMBL" id="QLMD01000002">
    <property type="protein sequence ID" value="RAK00819.1"/>
    <property type="molecule type" value="Genomic_DNA"/>
</dbReference>
<evidence type="ECO:0000313" key="13">
    <source>
        <dbReference type="EMBL" id="RUO27414.1"/>
    </source>
</evidence>
<evidence type="ECO:0000256" key="10">
    <source>
        <dbReference type="SAM" id="MobiDB-lite"/>
    </source>
</evidence>
<evidence type="ECO:0000259" key="11">
    <source>
        <dbReference type="Pfam" id="PF04324"/>
    </source>
</evidence>
<sequence length="88" mass="8950">MYVCLCKAVTDKDIHRAVSQGACSMRCLRQLNGVGSQCGRCVGHAKEVLGEALSTQAAETGNHSGTNSAAPANPVTIASGNGVGVCYP</sequence>
<keyword evidence="5" id="KW-0408">Iron</keyword>
<keyword evidence="3" id="KW-0479">Metal-binding</keyword>
<dbReference type="GO" id="GO:0046872">
    <property type="term" value="F:metal ion binding"/>
    <property type="evidence" value="ECO:0007669"/>
    <property type="project" value="UniProtKB-KW"/>
</dbReference>
<proteinExistence type="inferred from homology"/>
<keyword evidence="6" id="KW-0411">Iron-sulfur</keyword>
<evidence type="ECO:0000313" key="14">
    <source>
        <dbReference type="Proteomes" id="UP000249203"/>
    </source>
</evidence>
<feature type="region of interest" description="Disordered" evidence="10">
    <location>
        <begin position="56"/>
        <end position="76"/>
    </location>
</feature>
<evidence type="ECO:0000256" key="9">
    <source>
        <dbReference type="ARBA" id="ARBA00046332"/>
    </source>
</evidence>
<dbReference type="Gene3D" id="1.10.10.1100">
    <property type="entry name" value="BFD-like [2Fe-2S]-binding domain"/>
    <property type="match status" value="1"/>
</dbReference>
<evidence type="ECO:0000313" key="15">
    <source>
        <dbReference type="Proteomes" id="UP000287865"/>
    </source>
</evidence>
<dbReference type="OrthoDB" id="9815350at2"/>
<evidence type="ECO:0000256" key="8">
    <source>
        <dbReference type="ARBA" id="ARBA00039386"/>
    </source>
</evidence>
<dbReference type="PANTHER" id="PTHR37424">
    <property type="entry name" value="BACTERIOFERRITIN-ASSOCIATED FERREDOXIN"/>
    <property type="match status" value="1"/>
</dbReference>
<evidence type="ECO:0000256" key="7">
    <source>
        <dbReference type="ARBA" id="ARBA00034078"/>
    </source>
</evidence>
<dbReference type="CDD" id="cd19945">
    <property type="entry name" value="Fer2_BFD"/>
    <property type="match status" value="1"/>
</dbReference>
<protein>
    <recommendedName>
        <fullName evidence="8">Bacterioferritin-associated ferredoxin</fullName>
    </recommendedName>
</protein>
<evidence type="ECO:0000256" key="1">
    <source>
        <dbReference type="ARBA" id="ARBA00022448"/>
    </source>
</evidence>
<keyword evidence="2" id="KW-0001">2Fe-2S</keyword>
<dbReference type="AlphaFoldDB" id="A0A327X530"/>
<comment type="caution">
    <text evidence="12">The sequence shown here is derived from an EMBL/GenBank/DDBJ whole genome shotgun (WGS) entry which is preliminary data.</text>
</comment>
<evidence type="ECO:0000313" key="12">
    <source>
        <dbReference type="EMBL" id="RAK00819.1"/>
    </source>
</evidence>
<evidence type="ECO:0000256" key="2">
    <source>
        <dbReference type="ARBA" id="ARBA00022714"/>
    </source>
</evidence>
<comment type="similarity">
    <text evidence="9">Belongs to the Bfd family.</text>
</comment>
<organism evidence="12 14">
    <name type="scientific">Aliidiomarina maris</name>
    <dbReference type="NCBI Taxonomy" id="531312"/>
    <lineage>
        <taxon>Bacteria</taxon>
        <taxon>Pseudomonadati</taxon>
        <taxon>Pseudomonadota</taxon>
        <taxon>Gammaproteobacteria</taxon>
        <taxon>Alteromonadales</taxon>
        <taxon>Idiomarinaceae</taxon>
        <taxon>Aliidiomarina</taxon>
    </lineage>
</organism>
<keyword evidence="15" id="KW-1185">Reference proteome</keyword>
<feature type="compositionally biased region" description="Polar residues" evidence="10">
    <location>
        <begin position="56"/>
        <end position="70"/>
    </location>
</feature>
<comment type="cofactor">
    <cofactor evidence="7">
        <name>[2Fe-2S] cluster</name>
        <dbReference type="ChEBI" id="CHEBI:190135"/>
    </cofactor>
</comment>
<evidence type="ECO:0000256" key="4">
    <source>
        <dbReference type="ARBA" id="ARBA00022982"/>
    </source>
</evidence>
<gene>
    <name evidence="12" type="ORF">B0I24_102247</name>
    <name evidence="13" type="ORF">CWE07_04340</name>
</gene>
<dbReference type="EMBL" id="PIPK01000003">
    <property type="protein sequence ID" value="RUO27414.1"/>
    <property type="molecule type" value="Genomic_DNA"/>
</dbReference>
<evidence type="ECO:0000256" key="3">
    <source>
        <dbReference type="ARBA" id="ARBA00022723"/>
    </source>
</evidence>
<keyword evidence="1" id="KW-0813">Transport</keyword>
<feature type="domain" description="BFD-like [2Fe-2S]-binding" evidence="11">
    <location>
        <begin position="2"/>
        <end position="50"/>
    </location>
</feature>
<reference evidence="13 15" key="1">
    <citation type="journal article" date="2018" name="Front. Microbiol.">
        <title>Genome-Based Analysis Reveals the Taxonomy and Diversity of the Family Idiomarinaceae.</title>
        <authorList>
            <person name="Liu Y."/>
            <person name="Lai Q."/>
            <person name="Shao Z."/>
        </authorList>
    </citation>
    <scope>NUCLEOTIDE SEQUENCE [LARGE SCALE GENOMIC DNA]</scope>
    <source>
        <strain evidence="13 15">CF12-14</strain>
    </source>
</reference>
<accession>A0A327X530</accession>
<dbReference type="InterPro" id="IPR007419">
    <property type="entry name" value="BFD-like_2Fe2S-bd_dom"/>
</dbReference>
<dbReference type="Proteomes" id="UP000249203">
    <property type="component" value="Unassembled WGS sequence"/>
</dbReference>
<dbReference type="InterPro" id="IPR052371">
    <property type="entry name" value="BFD-associated_ferredoxin"/>
</dbReference>
<dbReference type="InterPro" id="IPR041854">
    <property type="entry name" value="BFD-like_2Fe2S-bd_dom_sf"/>
</dbReference>
<dbReference type="Pfam" id="PF04324">
    <property type="entry name" value="Fer2_BFD"/>
    <property type="match status" value="1"/>
</dbReference>
<keyword evidence="4" id="KW-0249">Electron transport</keyword>
<reference evidence="12 14" key="2">
    <citation type="submission" date="2018-06" db="EMBL/GenBank/DDBJ databases">
        <title>Genomic Encyclopedia of Type Strains, Phase III (KMG-III): the genomes of soil and plant-associated and newly described type strains.</title>
        <authorList>
            <person name="Whitman W."/>
        </authorList>
    </citation>
    <scope>NUCLEOTIDE SEQUENCE [LARGE SCALE GENOMIC DNA]</scope>
    <source>
        <strain evidence="12 14">CGMCC 1.15366</strain>
    </source>
</reference>